<dbReference type="InterPro" id="IPR023720">
    <property type="entry name" value="Trehalase_periplasmic"/>
</dbReference>
<feature type="binding site" evidence="5">
    <location>
        <position position="227"/>
    </location>
    <ligand>
        <name>substrate</name>
    </ligand>
</feature>
<dbReference type="PRINTS" id="PR00744">
    <property type="entry name" value="GLHYDRLASE37"/>
</dbReference>
<dbReference type="InterPro" id="IPR012341">
    <property type="entry name" value="6hp_glycosidase-like_sf"/>
</dbReference>
<dbReference type="GO" id="GO:0005991">
    <property type="term" value="P:trehalose metabolic process"/>
    <property type="evidence" value="ECO:0007669"/>
    <property type="project" value="UniProtKB-UniRule"/>
</dbReference>
<reference evidence="6 7" key="1">
    <citation type="submission" date="2023-08" db="EMBL/GenBank/DDBJ databases">
        <title>Genome sequencing of plant associated microbes to promote plant fitness in Sorghum bicolor and Oryza sativa.</title>
        <authorList>
            <person name="Coleman-Derr D."/>
        </authorList>
    </citation>
    <scope>NUCLEOTIDE SEQUENCE [LARGE SCALE GENOMIC DNA]</scope>
    <source>
        <strain evidence="6 7">SLBN-33</strain>
    </source>
</reference>
<dbReference type="PROSITE" id="PS00928">
    <property type="entry name" value="TREHALASE_2"/>
    <property type="match status" value="1"/>
</dbReference>
<evidence type="ECO:0000256" key="2">
    <source>
        <dbReference type="ARBA" id="ARBA00022764"/>
    </source>
</evidence>
<comment type="caution">
    <text evidence="6">The sequence shown here is derived from an EMBL/GenBank/DDBJ whole genome shotgun (WGS) entry which is preliminary data.</text>
</comment>
<comment type="caution">
    <text evidence="5">Lacks conserved residue(s) required for the propagation of feature annotation.</text>
</comment>
<proteinExistence type="inferred from homology"/>
<keyword evidence="4 5" id="KW-0326">Glycosidase</keyword>
<dbReference type="EMBL" id="JAVIZN010000002">
    <property type="protein sequence ID" value="MDR6206504.1"/>
    <property type="molecule type" value="Genomic_DNA"/>
</dbReference>
<dbReference type="GO" id="GO:0042597">
    <property type="term" value="C:periplasmic space"/>
    <property type="evidence" value="ECO:0007669"/>
    <property type="project" value="UniProtKB-SubCell"/>
</dbReference>
<feature type="active site" description="Proton donor/acceptor" evidence="5">
    <location>
        <position position="343"/>
    </location>
</feature>
<comment type="similarity">
    <text evidence="5">Belongs to the glycosyl hydrolase 37 family.</text>
</comment>
<comment type="catalytic activity">
    <reaction evidence="5">
        <text>alpha,alpha-trehalose + H2O = alpha-D-glucose + beta-D-glucose</text>
        <dbReference type="Rhea" id="RHEA:32675"/>
        <dbReference type="ChEBI" id="CHEBI:15377"/>
        <dbReference type="ChEBI" id="CHEBI:15903"/>
        <dbReference type="ChEBI" id="CHEBI:16551"/>
        <dbReference type="ChEBI" id="CHEBI:17925"/>
        <dbReference type="EC" id="3.2.1.28"/>
    </reaction>
</comment>
<protein>
    <recommendedName>
        <fullName evidence="5">Periplasmic trehalase</fullName>
        <ecNumber evidence="5">3.2.1.28</ecNumber>
    </recommendedName>
    <alternativeName>
        <fullName evidence="5">Alpha,alpha-trehalase</fullName>
    </alternativeName>
    <alternativeName>
        <fullName evidence="5">Alpha,alpha-trehalose glucohydrolase</fullName>
    </alternativeName>
</protein>
<dbReference type="HAMAP" id="MF_01060">
    <property type="entry name" value="Peripl_trehalase"/>
    <property type="match status" value="1"/>
</dbReference>
<feature type="binding site" evidence="5">
    <location>
        <position position="183"/>
    </location>
    <ligand>
        <name>substrate</name>
    </ligand>
</feature>
<evidence type="ECO:0000256" key="3">
    <source>
        <dbReference type="ARBA" id="ARBA00022801"/>
    </source>
</evidence>
<dbReference type="InterPro" id="IPR001661">
    <property type="entry name" value="Glyco_hydro_37"/>
</dbReference>
<dbReference type="Pfam" id="PF01204">
    <property type="entry name" value="Trehalase"/>
    <property type="match status" value="1"/>
</dbReference>
<gene>
    <name evidence="5" type="primary">treA</name>
    <name evidence="6" type="ORF">QF025_005224</name>
</gene>
<accession>A0ABD5CR98</accession>
<dbReference type="PANTHER" id="PTHR23403:SF1">
    <property type="entry name" value="TREHALASE"/>
    <property type="match status" value="1"/>
</dbReference>
<dbReference type="FunFam" id="1.50.10.10:FF:000003">
    <property type="entry name" value="Cytoplasmic trehalase"/>
    <property type="match status" value="1"/>
</dbReference>
<feature type="binding site" evidence="5">
    <location>
        <position position="341"/>
    </location>
    <ligand>
        <name>substrate</name>
    </ligand>
</feature>
<feature type="binding site" evidence="5">
    <location>
        <begin position="190"/>
        <end position="191"/>
    </location>
    <ligand>
        <name>substrate</name>
    </ligand>
</feature>
<evidence type="ECO:0000313" key="7">
    <source>
        <dbReference type="Proteomes" id="UP001245184"/>
    </source>
</evidence>
<dbReference type="PROSITE" id="PS00927">
    <property type="entry name" value="TREHALASE_1"/>
    <property type="match status" value="1"/>
</dbReference>
<dbReference type="EC" id="3.2.1.28" evidence="5"/>
<sequence length="567" mass="62847">MIVSSQARSIRCAGRVPGVAGFPASLSQPSLPAARFKYLHRAAAVSSFAFLIGLSSVCHADTQVGGTLPPAPDILYGDLFVAVQTAQIYPDQKTFVDATPNADPAAIVQLYHQQRSKPGFSLANFVNQYFTPPSEPVITPPANQTLREHINWLWPALTRTTMSAPPNSSLIPLPKPYVVPGGRFREGYYWDTYFTMLGLQEAGREDLVDNMLDNFAYMIDTFGHIPNGNRTYYLDRSQPPFFSHMVELAAKVEGRGVYQKYLPALRKEYGYWMQGESSTPAGSATRNVVVMPDRTVLNRYWDELDTPRDESYLEDIQTAQKATGRNPNDVYRELRATAESGWDFSSRWFGDNMTLATVRTTSIIPVDLNSLMFHLEITIAKGCGETRDFRCVGEFAGRAAKRALGINRYLWNANGYYGDYDWQLAKPRDNKTAAMVFPLFVGAAWPDRAKKTAQQVQSTLLQPGGLVTTTYNTTQQWDAPNGWAPLHWVAIQGLKRYGQDALAQQIGTRFLADVKGVYASDKKLVEKYVVEGAGTGGGGGGEYPLQDGFGWTNGVTLKLLDLYSPGE</sequence>
<dbReference type="NCBIfam" id="NF009773">
    <property type="entry name" value="PRK13270.1"/>
    <property type="match status" value="1"/>
</dbReference>
<dbReference type="RefSeq" id="WP_029970566.1">
    <property type="nucleotide sequence ID" value="NZ_ATXV01000012.1"/>
</dbReference>
<dbReference type="NCBIfam" id="NF009774">
    <property type="entry name" value="PRK13271.1"/>
    <property type="match status" value="1"/>
</dbReference>
<feature type="binding site" evidence="5">
    <location>
        <begin position="236"/>
        <end position="238"/>
    </location>
    <ligand>
        <name>substrate</name>
    </ligand>
</feature>
<evidence type="ECO:0000256" key="1">
    <source>
        <dbReference type="ARBA" id="ARBA00022729"/>
    </source>
</evidence>
<dbReference type="InterPro" id="IPR018232">
    <property type="entry name" value="Glyco_hydro_37_CS"/>
</dbReference>
<dbReference type="GO" id="GO:0004555">
    <property type="term" value="F:alpha,alpha-trehalase activity"/>
    <property type="evidence" value="ECO:0007669"/>
    <property type="project" value="UniProtKB-UniRule"/>
</dbReference>
<feature type="binding site" evidence="5">
    <location>
        <position position="542"/>
    </location>
    <ligand>
        <name>substrate</name>
    </ligand>
</feature>
<evidence type="ECO:0000313" key="6">
    <source>
        <dbReference type="EMBL" id="MDR6206504.1"/>
    </source>
</evidence>
<dbReference type="SUPFAM" id="SSF48208">
    <property type="entry name" value="Six-hairpin glycosidases"/>
    <property type="match status" value="1"/>
</dbReference>
<dbReference type="InterPro" id="IPR008928">
    <property type="entry name" value="6-hairpin_glycosidase_sf"/>
</dbReference>
<organism evidence="6 7">
    <name type="scientific">Paraburkholderia graminis</name>
    <dbReference type="NCBI Taxonomy" id="60548"/>
    <lineage>
        <taxon>Bacteria</taxon>
        <taxon>Pseudomonadati</taxon>
        <taxon>Pseudomonadota</taxon>
        <taxon>Betaproteobacteria</taxon>
        <taxon>Burkholderiales</taxon>
        <taxon>Burkholderiaceae</taxon>
        <taxon>Paraburkholderia</taxon>
    </lineage>
</organism>
<dbReference type="AlphaFoldDB" id="A0ABD5CR98"/>
<comment type="subcellular location">
    <subcellularLocation>
        <location evidence="5">Periplasm</location>
    </subcellularLocation>
</comment>
<dbReference type="Proteomes" id="UP001245184">
    <property type="component" value="Unassembled WGS sequence"/>
</dbReference>
<dbReference type="Gene3D" id="1.50.10.10">
    <property type="match status" value="1"/>
</dbReference>
<dbReference type="PANTHER" id="PTHR23403">
    <property type="entry name" value="TREHALASE"/>
    <property type="match status" value="1"/>
</dbReference>
<keyword evidence="2 5" id="KW-0574">Periplasm</keyword>
<evidence type="ECO:0000256" key="5">
    <source>
        <dbReference type="HAMAP-Rule" id="MF_01060"/>
    </source>
</evidence>
<keyword evidence="1 5" id="KW-0732">Signal</keyword>
<comment type="function">
    <text evidence="5">Provides the cells with the ability to utilize trehalose at high osmolarity by splitting it into glucose molecules that can subsequently be taken up by the phosphotransferase-mediated uptake system.</text>
</comment>
<feature type="active site" description="Proton donor/acceptor" evidence="5">
    <location>
        <position position="526"/>
    </location>
</feature>
<evidence type="ECO:0000256" key="4">
    <source>
        <dbReference type="ARBA" id="ARBA00023295"/>
    </source>
</evidence>
<keyword evidence="3 5" id="KW-0378">Hydrolase</keyword>
<name>A0ABD5CR98_9BURK</name>